<organism evidence="1 2">
    <name type="scientific">Litchfieldia salsa</name>
    <dbReference type="NCBI Taxonomy" id="930152"/>
    <lineage>
        <taxon>Bacteria</taxon>
        <taxon>Bacillati</taxon>
        <taxon>Bacillota</taxon>
        <taxon>Bacilli</taxon>
        <taxon>Bacillales</taxon>
        <taxon>Bacillaceae</taxon>
        <taxon>Litchfieldia</taxon>
    </lineage>
</organism>
<dbReference type="Proteomes" id="UP000199159">
    <property type="component" value="Unassembled WGS sequence"/>
</dbReference>
<gene>
    <name evidence="1" type="ORF">SAMN05216565_10417</name>
</gene>
<dbReference type="EMBL" id="FNJU01000004">
    <property type="protein sequence ID" value="SDP58820.1"/>
    <property type="molecule type" value="Genomic_DNA"/>
</dbReference>
<evidence type="ECO:0000313" key="2">
    <source>
        <dbReference type="Proteomes" id="UP000199159"/>
    </source>
</evidence>
<keyword evidence="2" id="KW-1185">Reference proteome</keyword>
<proteinExistence type="predicted"/>
<accession>A0A1H0TYI0</accession>
<name>A0A1H0TYI0_9BACI</name>
<dbReference type="OrthoDB" id="9814760at2"/>
<reference evidence="2" key="1">
    <citation type="submission" date="2016-10" db="EMBL/GenBank/DDBJ databases">
        <authorList>
            <person name="Varghese N."/>
            <person name="Submissions S."/>
        </authorList>
    </citation>
    <scope>NUCLEOTIDE SEQUENCE [LARGE SCALE GENOMIC DNA]</scope>
    <source>
        <strain evidence="2">IBRC-M10078</strain>
    </source>
</reference>
<evidence type="ECO:0000313" key="1">
    <source>
        <dbReference type="EMBL" id="SDP58820.1"/>
    </source>
</evidence>
<dbReference type="RefSeq" id="WP_090853048.1">
    <property type="nucleotide sequence ID" value="NZ_FNJU01000004.1"/>
</dbReference>
<sequence>MNDELKQLFEEDQHDLRKMPHDRKKRDRDRRNRVKTIIDTGGATVAIDFIHAAIIFQHGEALEDWWHSYQLSLKAVELGFQPKWLAAVALDRWLLRQGKPLKYGNQVIPFGGVYRIPELDPNTTDEEREKWDVPSFFELYSFDKLRGFMKYDFIDTLENENLKVNIIKLERPPAHSPSLTGTRCGKTEDNRVIFENPYGWKWIEDSAGSFDLGWLLIPHVPVIAHIVATEGDASIERVTLNGYSCILVIFNNSKTLYFRTRKGIWALTGMDYNNITKKALIIQSCSS</sequence>
<dbReference type="STRING" id="930152.SAMN05216565_10417"/>
<protein>
    <submittedName>
        <fullName evidence="1">Uncharacterized protein</fullName>
    </submittedName>
</protein>
<dbReference type="AlphaFoldDB" id="A0A1H0TYI0"/>